<protein>
    <submittedName>
        <fullName evidence="2">Methyltransferase family protein</fullName>
    </submittedName>
</protein>
<evidence type="ECO:0000259" key="1">
    <source>
        <dbReference type="Pfam" id="PF13649"/>
    </source>
</evidence>
<keyword evidence="2" id="KW-0808">Transferase</keyword>
<dbReference type="RefSeq" id="WP_116178477.1">
    <property type="nucleotide sequence ID" value="NZ_CP144375.1"/>
</dbReference>
<dbReference type="AlphaFoldDB" id="A0A3E0HAE6"/>
<feature type="domain" description="Methyltransferase" evidence="1">
    <location>
        <begin position="42"/>
        <end position="141"/>
    </location>
</feature>
<gene>
    <name evidence="2" type="ORF">BCF44_11299</name>
</gene>
<keyword evidence="2" id="KW-0489">Methyltransferase</keyword>
<dbReference type="Pfam" id="PF13649">
    <property type="entry name" value="Methyltransf_25"/>
    <property type="match status" value="1"/>
</dbReference>
<comment type="caution">
    <text evidence="2">The sequence shown here is derived from an EMBL/GenBank/DDBJ whole genome shotgun (WGS) entry which is preliminary data.</text>
</comment>
<dbReference type="OrthoDB" id="8163513at2"/>
<proteinExistence type="predicted"/>
<dbReference type="Gene3D" id="3.40.50.150">
    <property type="entry name" value="Vaccinia Virus protein VP39"/>
    <property type="match status" value="1"/>
</dbReference>
<sequence>MDWLDWHDAYHRPDSSLSQRLRAVQAQIRRTLDGAPAGPVRVLSVCAGQGHDLLEVLADHPRRGDVKARLVELDARNTAMAAAAAAGLDVEVITGDASLTDHYRGLAPADLVLMCGVFGNITLPDIERTVDACRRLAATGGTVIWTRGRTAPDRVPQICEWFEAKEFDRAWVSEPDVDYGVGVHRYRGEPLPLEENTSMFRFVGFAELQAAGLT</sequence>
<dbReference type="EMBL" id="QUNO01000012">
    <property type="protein sequence ID" value="REH41017.1"/>
    <property type="molecule type" value="Genomic_DNA"/>
</dbReference>
<accession>A0A3E0HAE6</accession>
<reference evidence="2 3" key="1">
    <citation type="submission" date="2018-08" db="EMBL/GenBank/DDBJ databases">
        <title>Genomic Encyclopedia of Archaeal and Bacterial Type Strains, Phase II (KMG-II): from individual species to whole genera.</title>
        <authorList>
            <person name="Goeker M."/>
        </authorList>
    </citation>
    <scope>NUCLEOTIDE SEQUENCE [LARGE SCALE GENOMIC DNA]</scope>
    <source>
        <strain evidence="2 3">DSM 45791</strain>
    </source>
</reference>
<dbReference type="Proteomes" id="UP000256269">
    <property type="component" value="Unassembled WGS sequence"/>
</dbReference>
<dbReference type="CDD" id="cd02440">
    <property type="entry name" value="AdoMet_MTases"/>
    <property type="match status" value="1"/>
</dbReference>
<name>A0A3E0HAE6_9PSEU</name>
<dbReference type="SUPFAM" id="SSF53335">
    <property type="entry name" value="S-adenosyl-L-methionine-dependent methyltransferases"/>
    <property type="match status" value="1"/>
</dbReference>
<dbReference type="GO" id="GO:0032259">
    <property type="term" value="P:methylation"/>
    <property type="evidence" value="ECO:0007669"/>
    <property type="project" value="UniProtKB-KW"/>
</dbReference>
<keyword evidence="3" id="KW-1185">Reference proteome</keyword>
<evidence type="ECO:0000313" key="2">
    <source>
        <dbReference type="EMBL" id="REH41017.1"/>
    </source>
</evidence>
<evidence type="ECO:0000313" key="3">
    <source>
        <dbReference type="Proteomes" id="UP000256269"/>
    </source>
</evidence>
<dbReference type="InterPro" id="IPR029063">
    <property type="entry name" value="SAM-dependent_MTases_sf"/>
</dbReference>
<dbReference type="GO" id="GO:0008168">
    <property type="term" value="F:methyltransferase activity"/>
    <property type="evidence" value="ECO:0007669"/>
    <property type="project" value="UniProtKB-KW"/>
</dbReference>
<organism evidence="2 3">
    <name type="scientific">Kutzneria buriramensis</name>
    <dbReference type="NCBI Taxonomy" id="1045776"/>
    <lineage>
        <taxon>Bacteria</taxon>
        <taxon>Bacillati</taxon>
        <taxon>Actinomycetota</taxon>
        <taxon>Actinomycetes</taxon>
        <taxon>Pseudonocardiales</taxon>
        <taxon>Pseudonocardiaceae</taxon>
        <taxon>Kutzneria</taxon>
    </lineage>
</organism>
<dbReference type="InterPro" id="IPR041698">
    <property type="entry name" value="Methyltransf_25"/>
</dbReference>